<proteinExistence type="predicted"/>
<name>A0A1F5SYR6_9BACT</name>
<dbReference type="Proteomes" id="UP000179001">
    <property type="component" value="Unassembled WGS sequence"/>
</dbReference>
<dbReference type="AlphaFoldDB" id="A0A1F5SYR6"/>
<evidence type="ECO:0000313" key="2">
    <source>
        <dbReference type="Proteomes" id="UP000179001"/>
    </source>
</evidence>
<accession>A0A1F5SYR6</accession>
<organism evidence="1 2">
    <name type="scientific">Candidatus Falkowbacteria bacterium RIFOXYC2_FULL_36_12</name>
    <dbReference type="NCBI Taxonomy" id="1798002"/>
    <lineage>
        <taxon>Bacteria</taxon>
        <taxon>Candidatus Falkowiibacteriota</taxon>
    </lineage>
</organism>
<reference evidence="1 2" key="1">
    <citation type="journal article" date="2016" name="Nat. Commun.">
        <title>Thousands of microbial genomes shed light on interconnected biogeochemical processes in an aquifer system.</title>
        <authorList>
            <person name="Anantharaman K."/>
            <person name="Brown C.T."/>
            <person name="Hug L.A."/>
            <person name="Sharon I."/>
            <person name="Castelle C.J."/>
            <person name="Probst A.J."/>
            <person name="Thomas B.C."/>
            <person name="Singh A."/>
            <person name="Wilkins M.J."/>
            <person name="Karaoz U."/>
            <person name="Brodie E.L."/>
            <person name="Williams K.H."/>
            <person name="Hubbard S.S."/>
            <person name="Banfield J.F."/>
        </authorList>
    </citation>
    <scope>NUCLEOTIDE SEQUENCE [LARGE SCALE GENOMIC DNA]</scope>
</reference>
<comment type="caution">
    <text evidence="1">The sequence shown here is derived from an EMBL/GenBank/DDBJ whole genome shotgun (WGS) entry which is preliminary data.</text>
</comment>
<sequence length="198" mass="23600">MTEIYTKYRKISKYIAKILSDEKQIEILEWVIVPFVEYPIVVRCDIVGDYDIDKLEMKMNKYLKNGLQVLIRPKKLAPIKKVQKIMTESEHLCQLDKNYLPKKINRIVNEIIVDASKWLRKNSIEYICIYEIIFEQQNEILYGILSPQKNKKGFTKIGDREICYLPESSLASFMNLLYMIKYAHQQKKSFMQYLKDII</sequence>
<protein>
    <submittedName>
        <fullName evidence="1">Uncharacterized protein</fullName>
    </submittedName>
</protein>
<dbReference type="EMBL" id="MFGJ01000007">
    <property type="protein sequence ID" value="OGF31854.1"/>
    <property type="molecule type" value="Genomic_DNA"/>
</dbReference>
<evidence type="ECO:0000313" key="1">
    <source>
        <dbReference type="EMBL" id="OGF31854.1"/>
    </source>
</evidence>
<gene>
    <name evidence="1" type="ORF">A2478_05215</name>
</gene>